<feature type="active site" description="Proton acceptor" evidence="1">
    <location>
        <position position="57"/>
    </location>
</feature>
<dbReference type="GO" id="GO:0009244">
    <property type="term" value="P:lipopolysaccharide core region biosynthetic process"/>
    <property type="evidence" value="ECO:0007669"/>
    <property type="project" value="UniProtKB-UniRule"/>
</dbReference>
<gene>
    <name evidence="4" type="ORF">AKL17_3488</name>
</gene>
<comment type="function">
    <text evidence="2">Involved in lipopolysaccharide (LPS) biosynthesis. Catalyzes the transfer of 3-deoxy-D-manno-octulosonate (Kdo) residue(s) from CMP-Kdo to lipid IV(A), the tetraacyldisaccharide-1,4'-bisphosphate precursor of lipid A.</text>
</comment>
<keyword evidence="2 4" id="KW-0808">Transferase</keyword>
<feature type="domain" description="3-deoxy-D-manno-octulosonic-acid transferase N-terminal" evidence="3">
    <location>
        <begin position="33"/>
        <end position="75"/>
    </location>
</feature>
<dbReference type="EC" id="2.4.99.12" evidence="2"/>
<protein>
    <recommendedName>
        <fullName evidence="2">3-deoxy-D-manno-octulosonic acid transferase</fullName>
        <shortName evidence="2">Kdo transferase</shortName>
        <ecNumber evidence="2">2.4.99.12</ecNumber>
    </recommendedName>
    <alternativeName>
        <fullName evidence="2">Lipid IV(A) 3-deoxy-D-manno-octulosonic acid transferase</fullName>
    </alternativeName>
</protein>
<dbReference type="Proteomes" id="UP000076128">
    <property type="component" value="Chromosome"/>
</dbReference>
<name>A0A159Z5Y5_9RHOB</name>
<dbReference type="GO" id="GO:0005886">
    <property type="term" value="C:plasma membrane"/>
    <property type="evidence" value="ECO:0007669"/>
    <property type="project" value="UniProtKB-SubCell"/>
</dbReference>
<comment type="catalytic activity">
    <reaction evidence="2">
        <text>lipid IVA (E. coli) + CMP-3-deoxy-beta-D-manno-octulosonate = alpha-Kdo-(2-&gt;6)-lipid IVA (E. coli) + CMP + H(+)</text>
        <dbReference type="Rhea" id="RHEA:28066"/>
        <dbReference type="ChEBI" id="CHEBI:15378"/>
        <dbReference type="ChEBI" id="CHEBI:58603"/>
        <dbReference type="ChEBI" id="CHEBI:60364"/>
        <dbReference type="ChEBI" id="CHEBI:60377"/>
        <dbReference type="ChEBI" id="CHEBI:85987"/>
        <dbReference type="EC" id="2.4.99.12"/>
    </reaction>
</comment>
<comment type="similarity">
    <text evidence="2">Belongs to the glycosyltransferase group 1 family.</text>
</comment>
<keyword evidence="5" id="KW-1185">Reference proteome</keyword>
<evidence type="ECO:0000256" key="2">
    <source>
        <dbReference type="RuleBase" id="RU365103"/>
    </source>
</evidence>
<dbReference type="GO" id="GO:0043842">
    <property type="term" value="F:Kdo transferase activity"/>
    <property type="evidence" value="ECO:0007669"/>
    <property type="project" value="UniProtKB-EC"/>
</dbReference>
<dbReference type="PANTHER" id="PTHR42755">
    <property type="entry name" value="3-DEOXY-MANNO-OCTULOSONATE CYTIDYLYLTRANSFERASE"/>
    <property type="match status" value="1"/>
</dbReference>
<dbReference type="InterPro" id="IPR039901">
    <property type="entry name" value="Kdotransferase"/>
</dbReference>
<dbReference type="PANTHER" id="PTHR42755:SF1">
    <property type="entry name" value="3-DEOXY-D-MANNO-OCTULOSONIC ACID TRANSFERASE, MITOCHONDRIAL-RELATED"/>
    <property type="match status" value="1"/>
</dbReference>
<dbReference type="AlphaFoldDB" id="A0A159Z5Y5"/>
<dbReference type="GO" id="GO:0009245">
    <property type="term" value="P:lipid A biosynthetic process"/>
    <property type="evidence" value="ECO:0007669"/>
    <property type="project" value="TreeGrafter"/>
</dbReference>
<keyword evidence="2" id="KW-1003">Cell membrane</keyword>
<reference evidence="4 5" key="1">
    <citation type="submission" date="2015-09" db="EMBL/GenBank/DDBJ databases">
        <title>Complete genome sequence of Defluviimonas alba cai42t isolated from an oilfield in Xinjiang.</title>
        <authorList>
            <person name="Geng S."/>
            <person name="Pan X."/>
            <person name="Wu X."/>
        </authorList>
    </citation>
    <scope>NUCLEOTIDE SEQUENCE [LARGE SCALE GENOMIC DNA]</scope>
    <source>
        <strain evidence="5">cai42</strain>
    </source>
</reference>
<proteinExistence type="inferred from homology"/>
<organism evidence="4 5">
    <name type="scientific">Frigidibacter mobilis</name>
    <dbReference type="NCBI Taxonomy" id="1335048"/>
    <lineage>
        <taxon>Bacteria</taxon>
        <taxon>Pseudomonadati</taxon>
        <taxon>Pseudomonadota</taxon>
        <taxon>Alphaproteobacteria</taxon>
        <taxon>Rhodobacterales</taxon>
        <taxon>Paracoccaceae</taxon>
        <taxon>Frigidibacter</taxon>
    </lineage>
</organism>
<evidence type="ECO:0000313" key="4">
    <source>
        <dbReference type="EMBL" id="AMY70712.1"/>
    </source>
</evidence>
<dbReference type="STRING" id="1335048.AKL17_3488"/>
<keyword evidence="2" id="KW-0448">Lipopolysaccharide biosynthesis</keyword>
<comment type="subcellular location">
    <subcellularLocation>
        <location evidence="2">Cell membrane</location>
    </subcellularLocation>
</comment>
<evidence type="ECO:0000313" key="5">
    <source>
        <dbReference type="Proteomes" id="UP000076128"/>
    </source>
</evidence>
<dbReference type="InterPro" id="IPR007507">
    <property type="entry name" value="Glycos_transf_N"/>
</dbReference>
<keyword evidence="2" id="KW-0472">Membrane</keyword>
<dbReference type="EMBL" id="CP012661">
    <property type="protein sequence ID" value="AMY70712.1"/>
    <property type="molecule type" value="Genomic_DNA"/>
</dbReference>
<accession>A0A159Z5Y5</accession>
<dbReference type="Pfam" id="PF04413">
    <property type="entry name" value="Glycos_transf_N"/>
    <property type="match status" value="1"/>
</dbReference>
<dbReference type="KEGG" id="daa:AKL17_3488"/>
<comment type="pathway">
    <text evidence="2">Bacterial outer membrane biogenesis; LPS core biosynthesis.</text>
</comment>
<sequence length="83" mass="8892">MPLYRLLVSLLAPLLVLRLALRRLRGREPAGALAERLGRAPRAEGPVLWLHGASNGELTSARTLLASLIEAAPGCGCWSRPTP</sequence>
<evidence type="ECO:0000256" key="1">
    <source>
        <dbReference type="PIRSR" id="PIRSR639901-1"/>
    </source>
</evidence>
<evidence type="ECO:0000259" key="3">
    <source>
        <dbReference type="Pfam" id="PF04413"/>
    </source>
</evidence>